<accession>A0A0D1Y1V3</accession>
<evidence type="ECO:0000256" key="6">
    <source>
        <dbReference type="ARBA" id="ARBA00023015"/>
    </source>
</evidence>
<dbReference type="OrthoDB" id="9802601at2"/>
<dbReference type="InterPro" id="IPR015422">
    <property type="entry name" value="PyrdxlP-dep_Trfase_small"/>
</dbReference>
<dbReference type="PANTHER" id="PTHR46577">
    <property type="entry name" value="HTH-TYPE TRANSCRIPTIONAL REGULATORY PROTEIN GABR"/>
    <property type="match status" value="1"/>
</dbReference>
<dbReference type="InterPro" id="IPR051446">
    <property type="entry name" value="HTH_trans_reg/aminotransferase"/>
</dbReference>
<keyword evidence="12" id="KW-1185">Reference proteome</keyword>
<reference evidence="10 12" key="1">
    <citation type="submission" date="2015-07" db="EMBL/GenBank/DDBJ databases">
        <title>Fjat-14205 dsm 2895.</title>
        <authorList>
            <person name="Liu B."/>
            <person name="Wang J."/>
            <person name="Zhu Y."/>
            <person name="Liu G."/>
            <person name="Chen Q."/>
            <person name="Chen Z."/>
            <person name="Lan J."/>
            <person name="Che J."/>
            <person name="Ge C."/>
            <person name="Shi H."/>
            <person name="Pan Z."/>
            <person name="Liu X."/>
        </authorList>
    </citation>
    <scope>NUCLEOTIDE SEQUENCE [LARGE SCALE GENOMIC DNA]</scope>
    <source>
        <strain evidence="10 12">DSM 2895</strain>
    </source>
</reference>
<organism evidence="10 12">
    <name type="scientific">Aneurinibacillus migulanus</name>
    <name type="common">Bacillus migulanus</name>
    <dbReference type="NCBI Taxonomy" id="47500"/>
    <lineage>
        <taxon>Bacteria</taxon>
        <taxon>Bacillati</taxon>
        <taxon>Bacillota</taxon>
        <taxon>Bacilli</taxon>
        <taxon>Bacillales</taxon>
        <taxon>Paenibacillaceae</taxon>
        <taxon>Aneurinibacillus group</taxon>
        <taxon>Aneurinibacillus</taxon>
    </lineage>
</organism>
<dbReference type="EMBL" id="FNED01000013">
    <property type="protein sequence ID" value="SDJ18194.1"/>
    <property type="molecule type" value="Genomic_DNA"/>
</dbReference>
<sequence>MAELQWKPNSSPSIPLHKQIEEYIKEKILNGEWTVGTKIPSQRALAAAFGVNRSTVVTALDELTALGFIEGKSGGGTRVINNTWSLLTSTPPPDWNTYVKAGIHQPNLPTIQEINRAEFVPGVIRLGTGELSPELLPTDKMETIFRNLSQRAMPLGYEGPKGNLYLRQQISTYVKSLGIDCSPSSILVVSGALQALQLISIGLLHRGSTILLEKPSYLYSVHVFQSSGMKLFGVPLDEQGIQTSLIAQFKKQHNGALLYTIPSFHNPTGTLMSEKRRTQLMKVCENESLPIIEDDVYRDLWLDAPPPKPLKAYDKNGIVLYLGSMSKAVSPGLRIGWVIGPEPVIDRLADIKMQTDYGSSSLSQWAAAEWFSSGLYEEHIESVREQLKIRRETAIQALEKHIGDIATWTAPTGGFYIWVRLLPTISIRKLFEKALAEGILLNPGNIYDLHANQYLRLSYAYASLTDLTSGIEKLSILIRLLAVSDR</sequence>
<name>A0A0D1Y1V3_ANEMI</name>
<gene>
    <name evidence="10" type="ORF">AF333_11160</name>
    <name evidence="11" type="ORF">SAMN04487909_11359</name>
</gene>
<keyword evidence="3" id="KW-0032">Aminotransferase</keyword>
<dbReference type="InterPro" id="IPR015424">
    <property type="entry name" value="PyrdxlP-dep_Trfase"/>
</dbReference>
<evidence type="ECO:0000313" key="12">
    <source>
        <dbReference type="Proteomes" id="UP000037269"/>
    </source>
</evidence>
<reference evidence="11 13" key="2">
    <citation type="submission" date="2016-10" db="EMBL/GenBank/DDBJ databases">
        <authorList>
            <person name="de Groot N.N."/>
        </authorList>
    </citation>
    <scope>NUCLEOTIDE SEQUENCE [LARGE SCALE GENOMIC DNA]</scope>
    <source>
        <strain evidence="11 13">DSM 2895</strain>
    </source>
</reference>
<dbReference type="GO" id="GO:0003677">
    <property type="term" value="F:DNA binding"/>
    <property type="evidence" value="ECO:0007669"/>
    <property type="project" value="UniProtKB-KW"/>
</dbReference>
<protein>
    <submittedName>
        <fullName evidence="10 11">GntR family transcriptional regulator</fullName>
    </submittedName>
</protein>
<dbReference type="Gene3D" id="3.90.1150.10">
    <property type="entry name" value="Aspartate Aminotransferase, domain 1"/>
    <property type="match status" value="1"/>
</dbReference>
<evidence type="ECO:0000256" key="2">
    <source>
        <dbReference type="ARBA" id="ARBA00005384"/>
    </source>
</evidence>
<evidence type="ECO:0000256" key="4">
    <source>
        <dbReference type="ARBA" id="ARBA00022679"/>
    </source>
</evidence>
<dbReference type="InterPro" id="IPR004839">
    <property type="entry name" value="Aminotransferase_I/II_large"/>
</dbReference>
<evidence type="ECO:0000256" key="8">
    <source>
        <dbReference type="ARBA" id="ARBA00023163"/>
    </source>
</evidence>
<dbReference type="InterPro" id="IPR000524">
    <property type="entry name" value="Tscrpt_reg_HTH_GntR"/>
</dbReference>
<dbReference type="GO" id="GO:0030170">
    <property type="term" value="F:pyridoxal phosphate binding"/>
    <property type="evidence" value="ECO:0007669"/>
    <property type="project" value="InterPro"/>
</dbReference>
<dbReference type="GO" id="GO:0008483">
    <property type="term" value="F:transaminase activity"/>
    <property type="evidence" value="ECO:0007669"/>
    <property type="project" value="UniProtKB-KW"/>
</dbReference>
<proteinExistence type="inferred from homology"/>
<keyword evidence="7" id="KW-0238">DNA-binding</keyword>
<evidence type="ECO:0000313" key="11">
    <source>
        <dbReference type="EMBL" id="SDJ18194.1"/>
    </source>
</evidence>
<dbReference type="Gene3D" id="3.40.640.10">
    <property type="entry name" value="Type I PLP-dependent aspartate aminotransferase-like (Major domain)"/>
    <property type="match status" value="1"/>
</dbReference>
<dbReference type="RefSeq" id="WP_043064499.1">
    <property type="nucleotide sequence ID" value="NZ_BJOA01000141.1"/>
</dbReference>
<evidence type="ECO:0000259" key="9">
    <source>
        <dbReference type="PROSITE" id="PS50949"/>
    </source>
</evidence>
<dbReference type="SUPFAM" id="SSF46785">
    <property type="entry name" value="Winged helix' DNA-binding domain"/>
    <property type="match status" value="1"/>
</dbReference>
<keyword evidence="4" id="KW-0808">Transferase</keyword>
<dbReference type="Pfam" id="PF00392">
    <property type="entry name" value="GntR"/>
    <property type="match status" value="1"/>
</dbReference>
<dbReference type="InterPro" id="IPR036390">
    <property type="entry name" value="WH_DNA-bd_sf"/>
</dbReference>
<evidence type="ECO:0000256" key="1">
    <source>
        <dbReference type="ARBA" id="ARBA00001933"/>
    </source>
</evidence>
<dbReference type="InterPro" id="IPR036388">
    <property type="entry name" value="WH-like_DNA-bd_sf"/>
</dbReference>
<dbReference type="FunFam" id="1.10.10.10:FF:000079">
    <property type="entry name" value="GntR family transcriptional regulator"/>
    <property type="match status" value="1"/>
</dbReference>
<dbReference type="Proteomes" id="UP000182836">
    <property type="component" value="Unassembled WGS sequence"/>
</dbReference>
<dbReference type="GeneID" id="42305743"/>
<evidence type="ECO:0000256" key="5">
    <source>
        <dbReference type="ARBA" id="ARBA00022898"/>
    </source>
</evidence>
<evidence type="ECO:0000313" key="10">
    <source>
        <dbReference type="EMBL" id="KON95963.1"/>
    </source>
</evidence>
<dbReference type="AlphaFoldDB" id="A0A0D1Y1V3"/>
<keyword evidence="8" id="KW-0804">Transcription</keyword>
<keyword evidence="5" id="KW-0663">Pyridoxal phosphate</keyword>
<dbReference type="EMBL" id="LGUG01000004">
    <property type="protein sequence ID" value="KON95963.1"/>
    <property type="molecule type" value="Genomic_DNA"/>
</dbReference>
<dbReference type="CDD" id="cd00609">
    <property type="entry name" value="AAT_like"/>
    <property type="match status" value="1"/>
</dbReference>
<evidence type="ECO:0000313" key="13">
    <source>
        <dbReference type="Proteomes" id="UP000182836"/>
    </source>
</evidence>
<evidence type="ECO:0000256" key="3">
    <source>
        <dbReference type="ARBA" id="ARBA00022576"/>
    </source>
</evidence>
<dbReference type="CDD" id="cd07377">
    <property type="entry name" value="WHTH_GntR"/>
    <property type="match status" value="1"/>
</dbReference>
<dbReference type="GO" id="GO:0003700">
    <property type="term" value="F:DNA-binding transcription factor activity"/>
    <property type="evidence" value="ECO:0007669"/>
    <property type="project" value="InterPro"/>
</dbReference>
<dbReference type="FunFam" id="3.40.640.10:FF:000023">
    <property type="entry name" value="Transcriptional regulator, GntR family"/>
    <property type="match status" value="1"/>
</dbReference>
<dbReference type="SUPFAM" id="SSF53383">
    <property type="entry name" value="PLP-dependent transferases"/>
    <property type="match status" value="1"/>
</dbReference>
<feature type="domain" description="HTH gntR-type" evidence="9">
    <location>
        <begin position="14"/>
        <end position="82"/>
    </location>
</feature>
<dbReference type="Gene3D" id="1.10.10.10">
    <property type="entry name" value="Winged helix-like DNA-binding domain superfamily/Winged helix DNA-binding domain"/>
    <property type="match status" value="1"/>
</dbReference>
<dbReference type="Pfam" id="PF00155">
    <property type="entry name" value="Aminotran_1_2"/>
    <property type="match status" value="1"/>
</dbReference>
<dbReference type="Proteomes" id="UP000037269">
    <property type="component" value="Unassembled WGS sequence"/>
</dbReference>
<evidence type="ECO:0000256" key="7">
    <source>
        <dbReference type="ARBA" id="ARBA00023125"/>
    </source>
</evidence>
<dbReference type="PATRIC" id="fig|47500.8.peg.2649"/>
<dbReference type="PANTHER" id="PTHR46577:SF2">
    <property type="entry name" value="TRANSCRIPTIONAL REGULATORY PROTEIN"/>
    <property type="match status" value="1"/>
</dbReference>
<comment type="cofactor">
    <cofactor evidence="1">
        <name>pyridoxal 5'-phosphate</name>
        <dbReference type="ChEBI" id="CHEBI:597326"/>
    </cofactor>
</comment>
<dbReference type="SMART" id="SM00345">
    <property type="entry name" value="HTH_GNTR"/>
    <property type="match status" value="1"/>
</dbReference>
<comment type="similarity">
    <text evidence="2">In the C-terminal section; belongs to the class-I pyridoxal-phosphate-dependent aminotransferase family.</text>
</comment>
<dbReference type="STRING" id="47500.AF333_11160"/>
<dbReference type="PRINTS" id="PR00035">
    <property type="entry name" value="HTHGNTR"/>
</dbReference>
<dbReference type="PROSITE" id="PS50949">
    <property type="entry name" value="HTH_GNTR"/>
    <property type="match status" value="1"/>
</dbReference>
<keyword evidence="6" id="KW-0805">Transcription regulation</keyword>
<dbReference type="InterPro" id="IPR015421">
    <property type="entry name" value="PyrdxlP-dep_Trfase_major"/>
</dbReference>